<evidence type="ECO:0000313" key="2">
    <source>
        <dbReference type="EMBL" id="BAC85462.1"/>
    </source>
</evidence>
<name>Q6ZNN9_HUMAN</name>
<keyword evidence="1" id="KW-1133">Transmembrane helix</keyword>
<proteinExistence type="evidence at transcript level"/>
<accession>Q6ZNN9</accession>
<protein>
    <submittedName>
        <fullName evidence="2">cDNA FLJ27418 fis, clone WMC07037</fullName>
    </submittedName>
</protein>
<dbReference type="EMBL" id="AK130928">
    <property type="protein sequence ID" value="BAC85462.1"/>
    <property type="molecule type" value="mRNA"/>
</dbReference>
<organism evidence="2">
    <name type="scientific">Homo sapiens</name>
    <name type="common">Human</name>
    <dbReference type="NCBI Taxonomy" id="9606"/>
    <lineage>
        <taxon>Eukaryota</taxon>
        <taxon>Metazoa</taxon>
        <taxon>Chordata</taxon>
        <taxon>Craniata</taxon>
        <taxon>Vertebrata</taxon>
        <taxon>Euteleostomi</taxon>
        <taxon>Mammalia</taxon>
        <taxon>Eutheria</taxon>
        <taxon>Euarchontoglires</taxon>
        <taxon>Primates</taxon>
        <taxon>Haplorrhini</taxon>
        <taxon>Catarrhini</taxon>
        <taxon>Hominidae</taxon>
        <taxon>Homo</taxon>
    </lineage>
</organism>
<keyword evidence="1" id="KW-0812">Transmembrane</keyword>
<feature type="transmembrane region" description="Helical" evidence="1">
    <location>
        <begin position="70"/>
        <end position="89"/>
    </location>
</feature>
<feature type="transmembrane region" description="Helical" evidence="1">
    <location>
        <begin position="43"/>
        <end position="64"/>
    </location>
</feature>
<evidence type="ECO:0000256" key="1">
    <source>
        <dbReference type="SAM" id="Phobius"/>
    </source>
</evidence>
<sequence>MYVCLFKKLPNSCLKWLYHFSFLPAMYGNCNCCISYQHLVLSVFVLAVLVGVNWYLSVVLICISLKTNDIGSLLMCLVAIYIPFLLKYLRLLPFKKCALFGFLLLISKNSLYIPDTNSCQIYVLQIFSSRLWFAYSFL</sequence>
<dbReference type="AlphaFoldDB" id="Q6ZNN9"/>
<reference evidence="2" key="1">
    <citation type="submission" date="2003-07" db="EMBL/GenBank/DDBJ databases">
        <title>NEDO human cDNA sequencing project.</title>
        <authorList>
            <person name="Suzuki O."/>
            <person name="Sasaki N."/>
            <person name="Aotsuka S."/>
            <person name="Shoji T."/>
            <person name="Ichihara T."/>
            <person name="Shiohata N."/>
            <person name="Matsumoto K."/>
            <person name="Hirano M."/>
            <person name="Sano S."/>
            <person name="Nomura R."/>
            <person name="Yoshikawa Y."/>
            <person name="Matsumura Y."/>
            <person name="Moriya S."/>
            <person name="Chiba E."/>
            <person name="Momiyama H."/>
            <person name="Onogawa S."/>
            <person name="Kaeriyama S."/>
            <person name="Satoh N."/>
            <person name="Matsunawa H."/>
            <person name="Takahashi E."/>
            <person name="Kataoka R."/>
            <person name="Kuga N."/>
            <person name="Kuroda A."/>
            <person name="Satoh I."/>
            <person name="Kamata K."/>
            <person name="Takami S."/>
            <person name="Terashima Y."/>
            <person name="Watanabe M."/>
            <person name="Suzuki Y."/>
            <person name="Hata H."/>
            <person name="Nakagawa K."/>
            <person name="Mizuno S."/>
            <person name="Morinaga M."/>
            <person name="Kawamura M."/>
            <person name="Sugiyama T."/>
            <person name="Irie R."/>
            <person name="Otsuki T."/>
            <person name="Sato H."/>
            <person name="Nishikawa T."/>
            <person name="Sugiyama A."/>
            <person name="Kawakami B."/>
            <person name="Nagai K."/>
            <person name="Isogai T."/>
            <person name="Sugano S."/>
        </authorList>
    </citation>
    <scope>NUCLEOTIDE SEQUENCE</scope>
    <source>
        <tissue evidence="2">Uterus</tissue>
    </source>
</reference>
<keyword evidence="1" id="KW-0472">Membrane</keyword>